<evidence type="ECO:0000256" key="1">
    <source>
        <dbReference type="ARBA" id="ARBA00000085"/>
    </source>
</evidence>
<keyword evidence="4" id="KW-0808">Transferase</keyword>
<comment type="catalytic activity">
    <reaction evidence="1">
        <text>ATP + protein L-histidine = ADP + protein N-phospho-L-histidine.</text>
        <dbReference type="EC" id="2.7.13.3"/>
    </reaction>
</comment>
<evidence type="ECO:0000256" key="4">
    <source>
        <dbReference type="ARBA" id="ARBA00022679"/>
    </source>
</evidence>
<evidence type="ECO:0000313" key="11">
    <source>
        <dbReference type="Proteomes" id="UP000019141"/>
    </source>
</evidence>
<evidence type="ECO:0000313" key="10">
    <source>
        <dbReference type="EMBL" id="ETW92448.1"/>
    </source>
</evidence>
<dbReference type="Gene3D" id="1.10.287.130">
    <property type="match status" value="1"/>
</dbReference>
<organism evidence="10 11">
    <name type="scientific">Entotheonella factor</name>
    <dbReference type="NCBI Taxonomy" id="1429438"/>
    <lineage>
        <taxon>Bacteria</taxon>
        <taxon>Pseudomonadati</taxon>
        <taxon>Nitrospinota/Tectimicrobiota group</taxon>
        <taxon>Candidatus Tectimicrobiota</taxon>
        <taxon>Candidatus Entotheonellia</taxon>
        <taxon>Candidatus Entotheonellales</taxon>
        <taxon>Candidatus Entotheonellaceae</taxon>
        <taxon>Candidatus Entotheonella</taxon>
    </lineage>
</organism>
<dbReference type="GO" id="GO:0005886">
    <property type="term" value="C:plasma membrane"/>
    <property type="evidence" value="ECO:0007669"/>
    <property type="project" value="TreeGrafter"/>
</dbReference>
<evidence type="ECO:0000256" key="5">
    <source>
        <dbReference type="ARBA" id="ARBA00022692"/>
    </source>
</evidence>
<dbReference type="Gene3D" id="3.30.565.10">
    <property type="entry name" value="Histidine kinase-like ATPase, C-terminal domain"/>
    <property type="match status" value="1"/>
</dbReference>
<dbReference type="InterPro" id="IPR050428">
    <property type="entry name" value="TCS_sensor_his_kinase"/>
</dbReference>
<protein>
    <recommendedName>
        <fullName evidence="2">histidine kinase</fullName>
        <ecNumber evidence="2">2.7.13.3</ecNumber>
    </recommendedName>
</protein>
<dbReference type="InterPro" id="IPR036890">
    <property type="entry name" value="HATPase_C_sf"/>
</dbReference>
<keyword evidence="7 8" id="KW-1133">Transmembrane helix</keyword>
<dbReference type="PANTHER" id="PTHR45436">
    <property type="entry name" value="SENSOR HISTIDINE KINASE YKOH"/>
    <property type="match status" value="1"/>
</dbReference>
<proteinExistence type="predicted"/>
<dbReference type="EC" id="2.7.13.3" evidence="2"/>
<feature type="transmembrane region" description="Helical" evidence="8">
    <location>
        <begin position="111"/>
        <end position="130"/>
    </location>
</feature>
<accession>W4L2Y0</accession>
<dbReference type="SMART" id="SM00387">
    <property type="entry name" value="HATPase_c"/>
    <property type="match status" value="1"/>
</dbReference>
<feature type="domain" description="Histidine kinase" evidence="9">
    <location>
        <begin position="197"/>
        <end position="393"/>
    </location>
</feature>
<dbReference type="SMART" id="SM00388">
    <property type="entry name" value="HisKA"/>
    <property type="match status" value="1"/>
</dbReference>
<evidence type="ECO:0000256" key="2">
    <source>
        <dbReference type="ARBA" id="ARBA00012438"/>
    </source>
</evidence>
<name>W4L2Y0_ENTF1</name>
<dbReference type="CDD" id="cd00082">
    <property type="entry name" value="HisKA"/>
    <property type="match status" value="1"/>
</dbReference>
<sequence length="428" mass="47652">MGVCLSVLFGAFVLLVFLGAEDAVLKRQLRQALNDYAQTESPMAQPLHFFVGPASRLPEALAPSLRQRGDGYHEMSSDAYEYHVAITSPPDGGERLYAMIRLPDNEWAERLLWLAIFVGAVGTSLVGYGLGRGIAFRVASPLSELVQCVEQDDPSACIAALVPRLQPDEIGQLAATLADYVRQREATLNREARFIQDVSHELRTPITIVQGAYDVLRESLQAEPDRERLERIGRSATRMHHTVQSLLWLAREERRWRQHPVPFAQQFESMIEEYRAILPTGISLRAEMESVSPDAFEGALLTVALSNLIRNALDHAACQHIRVVVRADAAEVEDDGCGIDPARLPRILERAQRGEVNDNGGVGLSLVSRLSRRFAWSLQIESEVGRGTRVRLSKMGFQRPILVPGIWTWLRLTAQYRGQLIGCSANSL</sequence>
<dbReference type="PANTHER" id="PTHR45436:SF16">
    <property type="entry name" value="HISTIDINE KINASE"/>
    <property type="match status" value="1"/>
</dbReference>
<dbReference type="Pfam" id="PF02518">
    <property type="entry name" value="HATPase_c"/>
    <property type="match status" value="1"/>
</dbReference>
<dbReference type="EMBL" id="AZHW01001480">
    <property type="protein sequence ID" value="ETW92448.1"/>
    <property type="molecule type" value="Genomic_DNA"/>
</dbReference>
<dbReference type="Proteomes" id="UP000019141">
    <property type="component" value="Unassembled WGS sequence"/>
</dbReference>
<evidence type="ECO:0000259" key="9">
    <source>
        <dbReference type="PROSITE" id="PS50109"/>
    </source>
</evidence>
<dbReference type="SUPFAM" id="SSF55874">
    <property type="entry name" value="ATPase domain of HSP90 chaperone/DNA topoisomerase II/histidine kinase"/>
    <property type="match status" value="1"/>
</dbReference>
<dbReference type="InterPro" id="IPR005467">
    <property type="entry name" value="His_kinase_dom"/>
</dbReference>
<dbReference type="CDD" id="cd00075">
    <property type="entry name" value="HATPase"/>
    <property type="match status" value="1"/>
</dbReference>
<keyword evidence="3" id="KW-0597">Phosphoprotein</keyword>
<keyword evidence="11" id="KW-1185">Reference proteome</keyword>
<dbReference type="InterPro" id="IPR003594">
    <property type="entry name" value="HATPase_dom"/>
</dbReference>
<dbReference type="GO" id="GO:0000155">
    <property type="term" value="F:phosphorelay sensor kinase activity"/>
    <property type="evidence" value="ECO:0007669"/>
    <property type="project" value="InterPro"/>
</dbReference>
<keyword evidence="5 8" id="KW-0812">Transmembrane</keyword>
<keyword evidence="6" id="KW-0418">Kinase</keyword>
<comment type="caution">
    <text evidence="10">The sequence shown here is derived from an EMBL/GenBank/DDBJ whole genome shotgun (WGS) entry which is preliminary data.</text>
</comment>
<evidence type="ECO:0000256" key="6">
    <source>
        <dbReference type="ARBA" id="ARBA00022777"/>
    </source>
</evidence>
<dbReference type="AlphaFoldDB" id="W4L2Y0"/>
<reference evidence="10 11" key="1">
    <citation type="journal article" date="2014" name="Nature">
        <title>An environmental bacterial taxon with a large and distinct metabolic repertoire.</title>
        <authorList>
            <person name="Wilson M.C."/>
            <person name="Mori T."/>
            <person name="Ruckert C."/>
            <person name="Uria A.R."/>
            <person name="Helf M.J."/>
            <person name="Takada K."/>
            <person name="Gernert C."/>
            <person name="Steffens U.A."/>
            <person name="Heycke N."/>
            <person name="Schmitt S."/>
            <person name="Rinke C."/>
            <person name="Helfrich E.J."/>
            <person name="Brachmann A.O."/>
            <person name="Gurgui C."/>
            <person name="Wakimoto T."/>
            <person name="Kracht M."/>
            <person name="Crusemann M."/>
            <person name="Hentschel U."/>
            <person name="Abe I."/>
            <person name="Matsunaga S."/>
            <person name="Kalinowski J."/>
            <person name="Takeyama H."/>
            <person name="Piel J."/>
        </authorList>
    </citation>
    <scope>NUCLEOTIDE SEQUENCE [LARGE SCALE GENOMIC DNA]</scope>
    <source>
        <strain evidence="11">TSY1</strain>
    </source>
</reference>
<keyword evidence="8" id="KW-0472">Membrane</keyword>
<dbReference type="Pfam" id="PF00512">
    <property type="entry name" value="HisKA"/>
    <property type="match status" value="1"/>
</dbReference>
<dbReference type="SUPFAM" id="SSF47384">
    <property type="entry name" value="Homodimeric domain of signal transducing histidine kinase"/>
    <property type="match status" value="1"/>
</dbReference>
<dbReference type="PROSITE" id="PS50109">
    <property type="entry name" value="HIS_KIN"/>
    <property type="match status" value="1"/>
</dbReference>
<evidence type="ECO:0000256" key="7">
    <source>
        <dbReference type="ARBA" id="ARBA00022989"/>
    </source>
</evidence>
<dbReference type="InterPro" id="IPR003661">
    <property type="entry name" value="HisK_dim/P_dom"/>
</dbReference>
<evidence type="ECO:0000256" key="8">
    <source>
        <dbReference type="SAM" id="Phobius"/>
    </source>
</evidence>
<gene>
    <name evidence="10" type="ORF">ETSY1_43585</name>
</gene>
<dbReference type="InterPro" id="IPR036097">
    <property type="entry name" value="HisK_dim/P_sf"/>
</dbReference>
<dbReference type="HOGENOM" id="CLU_000445_89_37_7"/>
<evidence type="ECO:0000256" key="3">
    <source>
        <dbReference type="ARBA" id="ARBA00022553"/>
    </source>
</evidence>